<comment type="similarity">
    <text evidence="2">Belongs to the V-ATPase 116 kDa subunit family.</text>
</comment>
<reference evidence="10" key="1">
    <citation type="submission" date="2016-11" db="EMBL/GenBank/DDBJ databases">
        <authorList>
            <person name="Varghese N."/>
            <person name="Submissions S."/>
        </authorList>
    </citation>
    <scope>NUCLEOTIDE SEQUENCE [LARGE SCALE GENOMIC DNA]</scope>
    <source>
        <strain evidence="10">UWOS</strain>
    </source>
</reference>
<feature type="transmembrane region" description="Helical" evidence="8">
    <location>
        <begin position="448"/>
        <end position="467"/>
    </location>
</feature>
<comment type="subcellular location">
    <subcellularLocation>
        <location evidence="1">Membrane</location>
        <topology evidence="1">Multi-pass membrane protein</topology>
    </subcellularLocation>
</comment>
<evidence type="ECO:0000256" key="3">
    <source>
        <dbReference type="ARBA" id="ARBA00022448"/>
    </source>
</evidence>
<evidence type="ECO:0000256" key="4">
    <source>
        <dbReference type="ARBA" id="ARBA00022692"/>
    </source>
</evidence>
<dbReference type="GO" id="GO:0051117">
    <property type="term" value="F:ATPase binding"/>
    <property type="evidence" value="ECO:0007669"/>
    <property type="project" value="TreeGrafter"/>
</dbReference>
<evidence type="ECO:0000256" key="1">
    <source>
        <dbReference type="ARBA" id="ARBA00004141"/>
    </source>
</evidence>
<dbReference type="PANTHER" id="PTHR11629:SF63">
    <property type="entry name" value="V-TYPE PROTON ATPASE SUBUNIT A"/>
    <property type="match status" value="1"/>
</dbReference>
<dbReference type="PANTHER" id="PTHR11629">
    <property type="entry name" value="VACUOLAR PROTON ATPASES"/>
    <property type="match status" value="1"/>
</dbReference>
<keyword evidence="4 8" id="KW-0812">Transmembrane</keyword>
<keyword evidence="10" id="KW-1185">Reference proteome</keyword>
<keyword evidence="7 8" id="KW-0472">Membrane</keyword>
<dbReference type="EMBL" id="FRAW01000008">
    <property type="protein sequence ID" value="SHK50684.1"/>
    <property type="molecule type" value="Genomic_DNA"/>
</dbReference>
<feature type="transmembrane region" description="Helical" evidence="8">
    <location>
        <begin position="537"/>
        <end position="559"/>
    </location>
</feature>
<accession>A0A1M6T170</accession>
<feature type="transmembrane region" description="Helical" evidence="8">
    <location>
        <begin position="317"/>
        <end position="342"/>
    </location>
</feature>
<keyword evidence="5 8" id="KW-1133">Transmembrane helix</keyword>
<dbReference type="InterPro" id="IPR002490">
    <property type="entry name" value="V-ATPase_116kDa_su"/>
</dbReference>
<protein>
    <submittedName>
        <fullName evidence="9">V/A-type H+-transporting ATPase subunit I</fullName>
    </submittedName>
</protein>
<gene>
    <name evidence="9" type="ORF">SAMN05720469_10835</name>
</gene>
<evidence type="ECO:0000256" key="5">
    <source>
        <dbReference type="ARBA" id="ARBA00022989"/>
    </source>
</evidence>
<sequence>MITPMKKVTIICLDSDKQASLERLREMGILHITPLKNPTGSSLNAVRNDLLRVQKALESIPDVKKAVPLEDSLTGEGVVEEVQRLLEVRKNAEDAHAEAEANLSRYGVFGNLDPKSVKSLEERGIFVRLYATARGIPLETEDEKAVICPFAENADGLCYAVLNQGAEPAKVKTPATRIPIPAQSVEYYRQERSGSLAELDKVEKRFQELSAEKGKVKKCLAETTDAYALETASAGMLSSEMLAAVQGFCPAPRVAELSAAAKAAGWGLRVEDPSEEDNVPTLLSYNKLSRPMQFLYDIIGISPGYHEVDVSSVFLCFFSIFFAMIVGDMAYGLLFLAIALIVRKKKPNANSAGFHFIYLMSGMTIFWGLINASFLGLSPELASWTRYLDLTNYAWLPEPLQNAMLWIRTAAPSDPAKFAAYHSWVSGISFFPESFVPLEAGESQMQHIQFFCFCIAVVHLSIAHLWNIAVRIKRKDSTFLAQVGWLLCCWCMFCLANNMVLGMQMPGFVMPMFIVAAVLLVLFSVPPSRLKQDWISIPMLVLNIVNSFTDVISYIRLFAVGMSGAAIAEAFNGMLSPLFGSAIGIAGAALILLFVHGLNIALAIMGVAVHAVRLNTLEFSNGLDLQWSGYAFAPFSKSKN</sequence>
<dbReference type="GO" id="GO:0033179">
    <property type="term" value="C:proton-transporting V-type ATPase, V0 domain"/>
    <property type="evidence" value="ECO:0007669"/>
    <property type="project" value="InterPro"/>
</dbReference>
<proteinExistence type="inferred from homology"/>
<name>A0A1M6T170_9BACT</name>
<evidence type="ECO:0000313" key="9">
    <source>
        <dbReference type="EMBL" id="SHK50684.1"/>
    </source>
</evidence>
<evidence type="ECO:0000256" key="6">
    <source>
        <dbReference type="ARBA" id="ARBA00023065"/>
    </source>
</evidence>
<dbReference type="GO" id="GO:0016471">
    <property type="term" value="C:vacuolar proton-transporting V-type ATPase complex"/>
    <property type="evidence" value="ECO:0007669"/>
    <property type="project" value="TreeGrafter"/>
</dbReference>
<dbReference type="GO" id="GO:0046961">
    <property type="term" value="F:proton-transporting ATPase activity, rotational mechanism"/>
    <property type="evidence" value="ECO:0007669"/>
    <property type="project" value="InterPro"/>
</dbReference>
<feature type="transmembrane region" description="Helical" evidence="8">
    <location>
        <begin position="479"/>
        <end position="501"/>
    </location>
</feature>
<feature type="transmembrane region" description="Helical" evidence="8">
    <location>
        <begin position="579"/>
        <end position="609"/>
    </location>
</feature>
<organism evidence="9 10">
    <name type="scientific">Fibrobacter intestinalis</name>
    <dbReference type="NCBI Taxonomy" id="28122"/>
    <lineage>
        <taxon>Bacteria</taxon>
        <taxon>Pseudomonadati</taxon>
        <taxon>Fibrobacterota</taxon>
        <taxon>Fibrobacteria</taxon>
        <taxon>Fibrobacterales</taxon>
        <taxon>Fibrobacteraceae</taxon>
        <taxon>Fibrobacter</taxon>
    </lineage>
</organism>
<dbReference type="RefSeq" id="WP_073303356.1">
    <property type="nucleotide sequence ID" value="NZ_FRAW01000008.1"/>
</dbReference>
<dbReference type="Proteomes" id="UP000184275">
    <property type="component" value="Unassembled WGS sequence"/>
</dbReference>
<evidence type="ECO:0000313" key="10">
    <source>
        <dbReference type="Proteomes" id="UP000184275"/>
    </source>
</evidence>
<dbReference type="GO" id="GO:0007035">
    <property type="term" value="P:vacuolar acidification"/>
    <property type="evidence" value="ECO:0007669"/>
    <property type="project" value="TreeGrafter"/>
</dbReference>
<dbReference type="Pfam" id="PF01496">
    <property type="entry name" value="V_ATPase_I"/>
    <property type="match status" value="1"/>
</dbReference>
<evidence type="ECO:0000256" key="7">
    <source>
        <dbReference type="ARBA" id="ARBA00023136"/>
    </source>
</evidence>
<keyword evidence="3" id="KW-0813">Transport</keyword>
<keyword evidence="6" id="KW-0406">Ion transport</keyword>
<feature type="transmembrane region" description="Helical" evidence="8">
    <location>
        <begin position="354"/>
        <end position="377"/>
    </location>
</feature>
<dbReference type="AlphaFoldDB" id="A0A1M6T170"/>
<feature type="transmembrane region" description="Helical" evidence="8">
    <location>
        <begin position="507"/>
        <end position="525"/>
    </location>
</feature>
<evidence type="ECO:0000256" key="8">
    <source>
        <dbReference type="SAM" id="Phobius"/>
    </source>
</evidence>
<evidence type="ECO:0000256" key="2">
    <source>
        <dbReference type="ARBA" id="ARBA00009904"/>
    </source>
</evidence>